<protein>
    <submittedName>
        <fullName evidence="1">Uncharacterized protein</fullName>
    </submittedName>
</protein>
<gene>
    <name evidence="1" type="ORF">E2C01_096959</name>
</gene>
<organism evidence="1 2">
    <name type="scientific">Portunus trituberculatus</name>
    <name type="common">Swimming crab</name>
    <name type="synonym">Neptunus trituberculatus</name>
    <dbReference type="NCBI Taxonomy" id="210409"/>
    <lineage>
        <taxon>Eukaryota</taxon>
        <taxon>Metazoa</taxon>
        <taxon>Ecdysozoa</taxon>
        <taxon>Arthropoda</taxon>
        <taxon>Crustacea</taxon>
        <taxon>Multicrustacea</taxon>
        <taxon>Malacostraca</taxon>
        <taxon>Eumalacostraca</taxon>
        <taxon>Eucarida</taxon>
        <taxon>Decapoda</taxon>
        <taxon>Pleocyemata</taxon>
        <taxon>Brachyura</taxon>
        <taxon>Eubrachyura</taxon>
        <taxon>Portunoidea</taxon>
        <taxon>Portunidae</taxon>
        <taxon>Portuninae</taxon>
        <taxon>Portunus</taxon>
    </lineage>
</organism>
<evidence type="ECO:0000313" key="1">
    <source>
        <dbReference type="EMBL" id="MPD01432.1"/>
    </source>
</evidence>
<accession>A0A5B7JTX1</accession>
<comment type="caution">
    <text evidence="1">The sequence shown here is derived from an EMBL/GenBank/DDBJ whole genome shotgun (WGS) entry which is preliminary data.</text>
</comment>
<dbReference type="AlphaFoldDB" id="A0A5B7JTX1"/>
<keyword evidence="2" id="KW-1185">Reference proteome</keyword>
<dbReference type="EMBL" id="VSRR010127110">
    <property type="protein sequence ID" value="MPD01432.1"/>
    <property type="molecule type" value="Genomic_DNA"/>
</dbReference>
<dbReference type="Proteomes" id="UP000324222">
    <property type="component" value="Unassembled WGS sequence"/>
</dbReference>
<sequence>MAMAERFKVLSPTQVLGQNISLRKGQPQSRGYESSDDATLQCLTRIAMSNDPPHTTSQTLS</sequence>
<evidence type="ECO:0000313" key="2">
    <source>
        <dbReference type="Proteomes" id="UP000324222"/>
    </source>
</evidence>
<name>A0A5B7JTX1_PORTR</name>
<reference evidence="1 2" key="1">
    <citation type="submission" date="2019-05" db="EMBL/GenBank/DDBJ databases">
        <title>Another draft genome of Portunus trituberculatus and its Hox gene families provides insights of decapod evolution.</title>
        <authorList>
            <person name="Jeong J.-H."/>
            <person name="Song I."/>
            <person name="Kim S."/>
            <person name="Choi T."/>
            <person name="Kim D."/>
            <person name="Ryu S."/>
            <person name="Kim W."/>
        </authorList>
    </citation>
    <scope>NUCLEOTIDE SEQUENCE [LARGE SCALE GENOMIC DNA]</scope>
    <source>
        <tissue evidence="1">Muscle</tissue>
    </source>
</reference>
<proteinExistence type="predicted"/>